<dbReference type="Gene3D" id="3.60.21.10">
    <property type="match status" value="1"/>
</dbReference>
<sequence length="242" mass="28012">MKRTLVIGDIHGGLKGLQQVLKRAKISEKDKLIFVGDYVDGWSDNASTIDFLIKISEKNNCIFIRGNHDYLLHKYLTKNDTNPMWVNHGGASSIKSYEHISEEKKQRHILFLDHLKNYYIDSENRLFVHAGFTNQNGIGNEFNPDMVYWDRTLWEMVCVMDPSSSKNNELYPKRLKNYSEIFIGHTPTTRIGKSTPQNFANVWNVDTGAAFKGCISVMDIVTKDFWQSDPVWRLYPDEKGRN</sequence>
<reference evidence="2 3" key="1">
    <citation type="submission" date="2019-08" db="EMBL/GenBank/DDBJ databases">
        <title>Ulvibacter marinistellae sp. nov., isolated from a starfish, Patiria pectinifera.</title>
        <authorList>
            <person name="Kawano K."/>
            <person name="Ushijima N."/>
            <person name="Kihara M."/>
            <person name="Itoh H."/>
        </authorList>
    </citation>
    <scope>NUCLEOTIDE SEQUENCE [LARGE SCALE GENOMIC DNA]</scope>
    <source>
        <strain evidence="2 3">KK4</strain>
    </source>
</reference>
<evidence type="ECO:0000259" key="1">
    <source>
        <dbReference type="Pfam" id="PF00149"/>
    </source>
</evidence>
<dbReference type="Proteomes" id="UP000326994">
    <property type="component" value="Unassembled WGS sequence"/>
</dbReference>
<name>A0A5J4FTN9_9FLAO</name>
<comment type="caution">
    <text evidence="2">The sequence shown here is derived from an EMBL/GenBank/DDBJ whole genome shotgun (WGS) entry which is preliminary data.</text>
</comment>
<proteinExistence type="predicted"/>
<dbReference type="OrthoDB" id="9808081at2"/>
<protein>
    <submittedName>
        <fullName evidence="2">Metallophosphatase</fullName>
    </submittedName>
</protein>
<dbReference type="AlphaFoldDB" id="A0A5J4FTN9"/>
<dbReference type="GO" id="GO:0008803">
    <property type="term" value="F:bis(5'-nucleosyl)-tetraphosphatase (symmetrical) activity"/>
    <property type="evidence" value="ECO:0007669"/>
    <property type="project" value="TreeGrafter"/>
</dbReference>
<dbReference type="InterPro" id="IPR029052">
    <property type="entry name" value="Metallo-depent_PP-like"/>
</dbReference>
<gene>
    <name evidence="2" type="primary">pphA</name>
    <name evidence="2" type="ORF">ULMS_04910</name>
</gene>
<dbReference type="InterPro" id="IPR050126">
    <property type="entry name" value="Ap4A_hydrolase"/>
</dbReference>
<accession>A0A5J4FTN9</accession>
<dbReference type="GO" id="GO:0016791">
    <property type="term" value="F:phosphatase activity"/>
    <property type="evidence" value="ECO:0007669"/>
    <property type="project" value="TreeGrafter"/>
</dbReference>
<dbReference type="CDD" id="cd00144">
    <property type="entry name" value="MPP_PPP_family"/>
    <property type="match status" value="1"/>
</dbReference>
<dbReference type="SUPFAM" id="SSF56300">
    <property type="entry name" value="Metallo-dependent phosphatases"/>
    <property type="match status" value="1"/>
</dbReference>
<feature type="domain" description="Calcineurin-like phosphoesterase" evidence="1">
    <location>
        <begin position="3"/>
        <end position="189"/>
    </location>
</feature>
<dbReference type="GO" id="GO:0005737">
    <property type="term" value="C:cytoplasm"/>
    <property type="evidence" value="ECO:0007669"/>
    <property type="project" value="TreeGrafter"/>
</dbReference>
<dbReference type="RefSeq" id="WP_151892922.1">
    <property type="nucleotide sequence ID" value="NZ_BKCF01000001.1"/>
</dbReference>
<evidence type="ECO:0000313" key="3">
    <source>
        <dbReference type="Proteomes" id="UP000326994"/>
    </source>
</evidence>
<dbReference type="InterPro" id="IPR004843">
    <property type="entry name" value="Calcineurin-like_PHP"/>
</dbReference>
<dbReference type="PANTHER" id="PTHR42850:SF4">
    <property type="entry name" value="ZINC-DEPENDENT ENDOPOLYPHOSPHATASE"/>
    <property type="match status" value="1"/>
</dbReference>
<organism evidence="2 3">
    <name type="scientific">Patiriisocius marinistellae</name>
    <dbReference type="NCBI Taxonomy" id="2494560"/>
    <lineage>
        <taxon>Bacteria</taxon>
        <taxon>Pseudomonadati</taxon>
        <taxon>Bacteroidota</taxon>
        <taxon>Flavobacteriia</taxon>
        <taxon>Flavobacteriales</taxon>
        <taxon>Flavobacteriaceae</taxon>
        <taxon>Patiriisocius</taxon>
    </lineage>
</organism>
<dbReference type="PANTHER" id="PTHR42850">
    <property type="entry name" value="METALLOPHOSPHOESTERASE"/>
    <property type="match status" value="1"/>
</dbReference>
<keyword evidence="3" id="KW-1185">Reference proteome</keyword>
<dbReference type="EMBL" id="BKCF01000001">
    <property type="protein sequence ID" value="GEQ84983.1"/>
    <property type="molecule type" value="Genomic_DNA"/>
</dbReference>
<dbReference type="Pfam" id="PF00149">
    <property type="entry name" value="Metallophos"/>
    <property type="match status" value="1"/>
</dbReference>
<dbReference type="GO" id="GO:0110154">
    <property type="term" value="P:RNA decapping"/>
    <property type="evidence" value="ECO:0007669"/>
    <property type="project" value="TreeGrafter"/>
</dbReference>
<evidence type="ECO:0000313" key="2">
    <source>
        <dbReference type="EMBL" id="GEQ84983.1"/>
    </source>
</evidence>